<comment type="similarity">
    <text evidence="4">Belongs to the class I-like SAM-binding methyltransferase superfamily. Cation-dependent O-methyltransferase family.</text>
</comment>
<dbReference type="PANTHER" id="PTHR10509:SF93">
    <property type="entry name" value="CATECHOL O-METHYLTRANSFERASE DOMAIN-CONTAINING PROTEIN 1"/>
    <property type="match status" value="1"/>
</dbReference>
<proteinExistence type="inferred from homology"/>
<evidence type="ECO:0000256" key="4">
    <source>
        <dbReference type="ARBA" id="ARBA00023453"/>
    </source>
</evidence>
<keyword evidence="3" id="KW-0949">S-adenosyl-L-methionine</keyword>
<keyword evidence="6" id="KW-1185">Reference proteome</keyword>
<keyword evidence="1" id="KW-0489">Methyltransferase</keyword>
<evidence type="ECO:0000256" key="1">
    <source>
        <dbReference type="ARBA" id="ARBA00022603"/>
    </source>
</evidence>
<name>A0A2A6B5B5_PRIPA</name>
<dbReference type="InterPro" id="IPR002935">
    <property type="entry name" value="SAM_O-MeTrfase"/>
</dbReference>
<evidence type="ECO:0000256" key="3">
    <source>
        <dbReference type="ARBA" id="ARBA00022691"/>
    </source>
</evidence>
<dbReference type="GO" id="GO:0032259">
    <property type="term" value="P:methylation"/>
    <property type="evidence" value="ECO:0007669"/>
    <property type="project" value="UniProtKB-KW"/>
</dbReference>
<keyword evidence="2" id="KW-0808">Transferase</keyword>
<evidence type="ECO:0000313" key="5">
    <source>
        <dbReference type="EnsemblMetazoa" id="PPA20179.1"/>
    </source>
</evidence>
<sequence length="221" mass="23630">MASTVEKSYETSNKLIGYMSKISTASFSSLQQQLQECTLATTGEDSGMIGAPEVLEMGKAMIHLTRATKVLDIGTFTGASALAWAIELPENGKVISMDVSHEWLNKVGLPLIESAPALRDKIDFRLGSAVEILQSLIDSGATGSFGFAFIDADKGNYSRYYELCMQLMAPGGALWDGAVVDPKEPSAVAIDAVNRLAAADSRVYNTLLNVGDGVHLIVKKH</sequence>
<dbReference type="Proteomes" id="UP000005239">
    <property type="component" value="Unassembled WGS sequence"/>
</dbReference>
<dbReference type="Pfam" id="PF01596">
    <property type="entry name" value="Methyltransf_3"/>
    <property type="match status" value="1"/>
</dbReference>
<evidence type="ECO:0000313" key="6">
    <source>
        <dbReference type="Proteomes" id="UP000005239"/>
    </source>
</evidence>
<dbReference type="OrthoDB" id="10251242at2759"/>
<protein>
    <submittedName>
        <fullName evidence="5">Methyltransferase</fullName>
    </submittedName>
</protein>
<gene>
    <name evidence="5" type="primary">WBGene00109733</name>
</gene>
<accession>A0A8R1YM16</accession>
<dbReference type="PANTHER" id="PTHR10509">
    <property type="entry name" value="O-METHYLTRANSFERASE-RELATED"/>
    <property type="match status" value="1"/>
</dbReference>
<dbReference type="AlphaFoldDB" id="A0A2A6B5B5"/>
<dbReference type="InterPro" id="IPR029063">
    <property type="entry name" value="SAM-dependent_MTases_sf"/>
</dbReference>
<dbReference type="PROSITE" id="PS51682">
    <property type="entry name" value="SAM_OMT_I"/>
    <property type="match status" value="1"/>
</dbReference>
<dbReference type="CDD" id="cd02440">
    <property type="entry name" value="AdoMet_MTases"/>
    <property type="match status" value="1"/>
</dbReference>
<dbReference type="GO" id="GO:0008171">
    <property type="term" value="F:O-methyltransferase activity"/>
    <property type="evidence" value="ECO:0007669"/>
    <property type="project" value="InterPro"/>
</dbReference>
<reference evidence="5" key="2">
    <citation type="submission" date="2022-06" db="UniProtKB">
        <authorList>
            <consortium name="EnsemblMetazoa"/>
        </authorList>
    </citation>
    <scope>IDENTIFICATION</scope>
    <source>
        <strain evidence="5">PS312</strain>
    </source>
</reference>
<dbReference type="Gene3D" id="3.40.50.150">
    <property type="entry name" value="Vaccinia Virus protein VP39"/>
    <property type="match status" value="1"/>
</dbReference>
<dbReference type="InterPro" id="IPR050362">
    <property type="entry name" value="Cation-dep_OMT"/>
</dbReference>
<reference evidence="6" key="1">
    <citation type="journal article" date="2008" name="Nat. Genet.">
        <title>The Pristionchus pacificus genome provides a unique perspective on nematode lifestyle and parasitism.</title>
        <authorList>
            <person name="Dieterich C."/>
            <person name="Clifton S.W."/>
            <person name="Schuster L.N."/>
            <person name="Chinwalla A."/>
            <person name="Delehaunty K."/>
            <person name="Dinkelacker I."/>
            <person name="Fulton L."/>
            <person name="Fulton R."/>
            <person name="Godfrey J."/>
            <person name="Minx P."/>
            <person name="Mitreva M."/>
            <person name="Roeseler W."/>
            <person name="Tian H."/>
            <person name="Witte H."/>
            <person name="Yang S.P."/>
            <person name="Wilson R.K."/>
            <person name="Sommer R.J."/>
        </authorList>
    </citation>
    <scope>NUCLEOTIDE SEQUENCE [LARGE SCALE GENOMIC DNA]</scope>
    <source>
        <strain evidence="6">PS312</strain>
    </source>
</reference>
<dbReference type="EnsemblMetazoa" id="PPA20179.1">
    <property type="protein sequence ID" value="PPA20179.1"/>
    <property type="gene ID" value="WBGene00109733"/>
</dbReference>
<evidence type="ECO:0000256" key="2">
    <source>
        <dbReference type="ARBA" id="ARBA00022679"/>
    </source>
</evidence>
<organism evidence="5 6">
    <name type="scientific">Pristionchus pacificus</name>
    <name type="common">Parasitic nematode worm</name>
    <dbReference type="NCBI Taxonomy" id="54126"/>
    <lineage>
        <taxon>Eukaryota</taxon>
        <taxon>Metazoa</taxon>
        <taxon>Ecdysozoa</taxon>
        <taxon>Nematoda</taxon>
        <taxon>Chromadorea</taxon>
        <taxon>Rhabditida</taxon>
        <taxon>Rhabditina</taxon>
        <taxon>Diplogasteromorpha</taxon>
        <taxon>Diplogasteroidea</taxon>
        <taxon>Neodiplogasteridae</taxon>
        <taxon>Pristionchus</taxon>
    </lineage>
</organism>
<dbReference type="GO" id="GO:0008757">
    <property type="term" value="F:S-adenosylmethionine-dependent methyltransferase activity"/>
    <property type="evidence" value="ECO:0000318"/>
    <property type="project" value="GO_Central"/>
</dbReference>
<accession>A0A2A6B5B5</accession>
<dbReference type="SUPFAM" id="SSF53335">
    <property type="entry name" value="S-adenosyl-L-methionine-dependent methyltransferases"/>
    <property type="match status" value="1"/>
</dbReference>